<keyword evidence="3" id="KW-1185">Reference proteome</keyword>
<evidence type="ECO:0000313" key="3">
    <source>
        <dbReference type="Proteomes" id="UP000230233"/>
    </source>
</evidence>
<dbReference type="PANTHER" id="PTHR21503">
    <property type="entry name" value="F-BOX-CONTAINING HYPOTHETICAL PROTEIN C.ELEGANS"/>
    <property type="match status" value="1"/>
</dbReference>
<sequence length="369" mass="42945">MIFHKIFNLFWKLTSAIRTRLAKKSKPKPKIRFPLLKLPRIVLHECIENLDVLEIVQFSLISKRAKTITKQIRWNPFDIRLVSGKEQQIWLKLSEHPGLTWIIHYKKENVSLNYPYFQSTLCGPTAFRFLVLKDNVIEDIKQMMEHISEVFRSPITDIRIFDESLIEWIINLQPTIRYVVLRDDVISSVNTLERIFKQLKVTQHFGICSVAKDENFHITEPIPCPSISIRNSYWFTLPAILNGTNSVILLNDSMLTPNDINTILKEWQMGTKLRNLEYMQIEAPIPLDANSCNDEIFKNLNGTDGDENDGRPMTIKIHDGYNYTLPVDQTVTNLIRSDGMILSIFGHYKEPEGEKLKILLHLQVWGQKT</sequence>
<organism evidence="2 3">
    <name type="scientific">Caenorhabditis nigoni</name>
    <dbReference type="NCBI Taxonomy" id="1611254"/>
    <lineage>
        <taxon>Eukaryota</taxon>
        <taxon>Metazoa</taxon>
        <taxon>Ecdysozoa</taxon>
        <taxon>Nematoda</taxon>
        <taxon>Chromadorea</taxon>
        <taxon>Rhabditida</taxon>
        <taxon>Rhabditina</taxon>
        <taxon>Rhabditomorpha</taxon>
        <taxon>Rhabditoidea</taxon>
        <taxon>Rhabditidae</taxon>
        <taxon>Peloderinae</taxon>
        <taxon>Caenorhabditis</taxon>
    </lineage>
</organism>
<dbReference type="PANTHER" id="PTHR21503:SF8">
    <property type="entry name" value="F-BOX ASSOCIATED DOMAIN-CONTAINING PROTEIN-RELATED"/>
    <property type="match status" value="1"/>
</dbReference>
<name>A0A2G5TXP4_9PELO</name>
<protein>
    <recommendedName>
        <fullName evidence="1">F-box domain-containing protein</fullName>
    </recommendedName>
</protein>
<dbReference type="InterPro" id="IPR012885">
    <property type="entry name" value="F-box_Sdz-33"/>
</dbReference>
<dbReference type="Proteomes" id="UP000230233">
    <property type="component" value="Chromosome IV"/>
</dbReference>
<dbReference type="PROSITE" id="PS50181">
    <property type="entry name" value="FBOX"/>
    <property type="match status" value="1"/>
</dbReference>
<dbReference type="InterPro" id="IPR001810">
    <property type="entry name" value="F-box_dom"/>
</dbReference>
<dbReference type="AlphaFoldDB" id="A0A2G5TXP4"/>
<feature type="domain" description="F-box" evidence="1">
    <location>
        <begin position="32"/>
        <end position="93"/>
    </location>
</feature>
<reference evidence="3" key="1">
    <citation type="submission" date="2017-10" db="EMBL/GenBank/DDBJ databases">
        <title>Rapid genome shrinkage in a self-fertile nematode reveals novel sperm competition proteins.</title>
        <authorList>
            <person name="Yin D."/>
            <person name="Schwarz E.M."/>
            <person name="Thomas C.G."/>
            <person name="Felde R.L."/>
            <person name="Korf I.F."/>
            <person name="Cutter A.D."/>
            <person name="Schartner C.M."/>
            <person name="Ralston E.J."/>
            <person name="Meyer B.J."/>
            <person name="Haag E.S."/>
        </authorList>
    </citation>
    <scope>NUCLEOTIDE SEQUENCE [LARGE SCALE GENOMIC DNA]</scope>
    <source>
        <strain evidence="3">JU1422</strain>
    </source>
</reference>
<comment type="caution">
    <text evidence="2">The sequence shown here is derived from an EMBL/GenBank/DDBJ whole genome shotgun (WGS) entry which is preliminary data.</text>
</comment>
<dbReference type="EMBL" id="PDUG01000004">
    <property type="protein sequence ID" value="PIC31706.1"/>
    <property type="molecule type" value="Genomic_DNA"/>
</dbReference>
<dbReference type="OrthoDB" id="5903690at2759"/>
<proteinExistence type="predicted"/>
<gene>
    <name evidence="2" type="primary">Cnig_chr_IV.g12313</name>
    <name evidence="2" type="ORF">B9Z55_012313</name>
</gene>
<dbReference type="Pfam" id="PF07735">
    <property type="entry name" value="FBA_2"/>
    <property type="match status" value="1"/>
</dbReference>
<evidence type="ECO:0000313" key="2">
    <source>
        <dbReference type="EMBL" id="PIC31706.1"/>
    </source>
</evidence>
<accession>A0A2G5TXP4</accession>
<dbReference type="Pfam" id="PF00646">
    <property type="entry name" value="F-box"/>
    <property type="match status" value="1"/>
</dbReference>
<evidence type="ECO:0000259" key="1">
    <source>
        <dbReference type="PROSITE" id="PS50181"/>
    </source>
</evidence>